<dbReference type="PROSITE" id="PS50885">
    <property type="entry name" value="HAMP"/>
    <property type="match status" value="1"/>
</dbReference>
<dbReference type="GO" id="GO:0016791">
    <property type="term" value="F:phosphatase activity"/>
    <property type="evidence" value="ECO:0007669"/>
    <property type="project" value="TreeGrafter"/>
</dbReference>
<evidence type="ECO:0000256" key="4">
    <source>
        <dbReference type="SAM" id="Phobius"/>
    </source>
</evidence>
<dbReference type="Gene3D" id="6.10.340.10">
    <property type="match status" value="1"/>
</dbReference>
<evidence type="ECO:0000259" key="6">
    <source>
        <dbReference type="PROSITE" id="PS50885"/>
    </source>
</evidence>
<dbReference type="Pfam" id="PF07228">
    <property type="entry name" value="SpoIIE"/>
    <property type="match status" value="1"/>
</dbReference>
<keyword evidence="3 4" id="KW-1133">Transmembrane helix</keyword>
<dbReference type="InterPro" id="IPR052016">
    <property type="entry name" value="Bact_Sigma-Reg"/>
</dbReference>
<dbReference type="InterPro" id="IPR036457">
    <property type="entry name" value="PPM-type-like_dom_sf"/>
</dbReference>
<proteinExistence type="predicted"/>
<keyword evidence="1 4" id="KW-0812">Transmembrane</keyword>
<sequence>MQKGLARQVLVASVVVVALTAGAATAVAVTANQLSDSQARLDDLAAAGRVESQLLTGYVDEETGLRGYLLTGGTTFLDPYQQAEAASPALTATLRSRWAAVDGPPDAITALETAHQNWIDYAQGQIALVQSGHVDEARTVAATSEGKELFDSIRQREQTLDSWLSSATSRVADRVGSLQQRLTVLLTATLAALLVLTVAGCVVLWRSVARPLVRLAEATRAVAGGNLSAELPVTGAPEMRSLAGDVTAMRDRLTADLHTTRRSLEALEQTGPAVSALRTALQPAGEHIAGVRIAGRLDPAEGVLAGDWYDTVALSPTRLGLVLGDVAGHGPSSAVFALRLKHSLITALRAGLEPGQALTGVCAELVGVPPGQFATAFVAVLDTERGTVSYANAGHPAGLLLGPLAESVQRPSPAVPIVAPHGPRSWLELPTTGPLLSSIVLGWAWNTATAPFRPGDLLLAYTDGVTETRDGHGTEFGIRGILDTVTAVGAEDGPRLVEAIAAASMRFGGNTARRDDHTVVCLQRTRSRPAVPVLAG</sequence>
<dbReference type="SMART" id="SM00331">
    <property type="entry name" value="PP2C_SIG"/>
    <property type="match status" value="1"/>
</dbReference>
<dbReference type="EMBL" id="JACBZT010000001">
    <property type="protein sequence ID" value="NYJ07018.1"/>
    <property type="molecule type" value="Genomic_DNA"/>
</dbReference>
<evidence type="ECO:0000256" key="5">
    <source>
        <dbReference type="SAM" id="SignalP"/>
    </source>
</evidence>
<name>A0A853CL95_9ACTN</name>
<dbReference type="InterPro" id="IPR003660">
    <property type="entry name" value="HAMP_dom"/>
</dbReference>
<dbReference type="Gene3D" id="3.60.40.10">
    <property type="entry name" value="PPM-type phosphatase domain"/>
    <property type="match status" value="1"/>
</dbReference>
<keyword evidence="5" id="KW-0732">Signal</keyword>
<reference evidence="7 8" key="1">
    <citation type="submission" date="2020-07" db="EMBL/GenBank/DDBJ databases">
        <title>Sequencing the genomes of 1000 actinobacteria strains.</title>
        <authorList>
            <person name="Klenk H.-P."/>
        </authorList>
    </citation>
    <scope>NUCLEOTIDE SEQUENCE [LARGE SCALE GENOMIC DNA]</scope>
    <source>
        <strain evidence="7 8">DSM 104001</strain>
    </source>
</reference>
<keyword evidence="8" id="KW-1185">Reference proteome</keyword>
<evidence type="ECO:0000256" key="3">
    <source>
        <dbReference type="ARBA" id="ARBA00022989"/>
    </source>
</evidence>
<feature type="chain" id="PRO_5032600442" evidence="5">
    <location>
        <begin position="24"/>
        <end position="536"/>
    </location>
</feature>
<keyword evidence="2 7" id="KW-0378">Hydrolase</keyword>
<evidence type="ECO:0000313" key="7">
    <source>
        <dbReference type="EMBL" id="NYJ07018.1"/>
    </source>
</evidence>
<dbReference type="GO" id="GO:0007165">
    <property type="term" value="P:signal transduction"/>
    <property type="evidence" value="ECO:0007669"/>
    <property type="project" value="InterPro"/>
</dbReference>
<evidence type="ECO:0000256" key="2">
    <source>
        <dbReference type="ARBA" id="ARBA00022801"/>
    </source>
</evidence>
<feature type="transmembrane region" description="Helical" evidence="4">
    <location>
        <begin position="182"/>
        <end position="205"/>
    </location>
</feature>
<keyword evidence="4" id="KW-0472">Membrane</keyword>
<dbReference type="Pfam" id="PF00672">
    <property type="entry name" value="HAMP"/>
    <property type="match status" value="1"/>
</dbReference>
<dbReference type="EC" id="3.1.3.3" evidence="7"/>
<dbReference type="PANTHER" id="PTHR43156">
    <property type="entry name" value="STAGE II SPORULATION PROTEIN E-RELATED"/>
    <property type="match status" value="1"/>
</dbReference>
<evidence type="ECO:0000313" key="8">
    <source>
        <dbReference type="Proteomes" id="UP000541969"/>
    </source>
</evidence>
<organism evidence="7 8">
    <name type="scientific">Petropleomorpha daqingensis</name>
    <dbReference type="NCBI Taxonomy" id="2026353"/>
    <lineage>
        <taxon>Bacteria</taxon>
        <taxon>Bacillati</taxon>
        <taxon>Actinomycetota</taxon>
        <taxon>Actinomycetes</taxon>
        <taxon>Geodermatophilales</taxon>
        <taxon>Geodermatophilaceae</taxon>
        <taxon>Petropleomorpha</taxon>
    </lineage>
</organism>
<dbReference type="SMART" id="SM00304">
    <property type="entry name" value="HAMP"/>
    <property type="match status" value="1"/>
</dbReference>
<dbReference type="Pfam" id="PF05227">
    <property type="entry name" value="CHASE3"/>
    <property type="match status" value="1"/>
</dbReference>
<gene>
    <name evidence="7" type="ORF">GGQ55_003296</name>
</gene>
<feature type="signal peptide" evidence="5">
    <location>
        <begin position="1"/>
        <end position="23"/>
    </location>
</feature>
<dbReference type="InterPro" id="IPR001932">
    <property type="entry name" value="PPM-type_phosphatase-like_dom"/>
</dbReference>
<dbReference type="InterPro" id="IPR007891">
    <property type="entry name" value="CHASE3"/>
</dbReference>
<dbReference type="GO" id="GO:0016020">
    <property type="term" value="C:membrane"/>
    <property type="evidence" value="ECO:0007669"/>
    <property type="project" value="InterPro"/>
</dbReference>
<dbReference type="CDD" id="cd19410">
    <property type="entry name" value="HK9-like_sensor"/>
    <property type="match status" value="1"/>
</dbReference>
<evidence type="ECO:0000256" key="1">
    <source>
        <dbReference type="ARBA" id="ARBA00022692"/>
    </source>
</evidence>
<dbReference type="SUPFAM" id="SSF158472">
    <property type="entry name" value="HAMP domain-like"/>
    <property type="match status" value="1"/>
</dbReference>
<dbReference type="RefSeq" id="WP_179718543.1">
    <property type="nucleotide sequence ID" value="NZ_JACBZT010000001.1"/>
</dbReference>
<dbReference type="CDD" id="cd06225">
    <property type="entry name" value="HAMP"/>
    <property type="match status" value="1"/>
</dbReference>
<comment type="caution">
    <text evidence="7">The sequence shown here is derived from an EMBL/GenBank/DDBJ whole genome shotgun (WGS) entry which is preliminary data.</text>
</comment>
<protein>
    <submittedName>
        <fullName evidence="7">Sigma-B regulation protein RsbU (Phosphoserine phosphatase)</fullName>
        <ecNumber evidence="7">3.1.3.3</ecNumber>
    </submittedName>
</protein>
<feature type="domain" description="HAMP" evidence="6">
    <location>
        <begin position="206"/>
        <end position="258"/>
    </location>
</feature>
<accession>A0A853CL95</accession>
<dbReference type="AlphaFoldDB" id="A0A853CL95"/>
<dbReference type="Proteomes" id="UP000541969">
    <property type="component" value="Unassembled WGS sequence"/>
</dbReference>
<dbReference type="PANTHER" id="PTHR43156:SF2">
    <property type="entry name" value="STAGE II SPORULATION PROTEIN E"/>
    <property type="match status" value="1"/>
</dbReference>